<accession>A0A267H1W3</accession>
<dbReference type="PANTHER" id="PTHR22803">
    <property type="entry name" value="MANNOSE, PHOSPHOLIPASE, LECTIN RECEPTOR RELATED"/>
    <property type="match status" value="1"/>
</dbReference>
<gene>
    <name evidence="3" type="ORF">BOX15_Mlig034147g3</name>
</gene>
<proteinExistence type="predicted"/>
<dbReference type="EMBL" id="NIVC01000059">
    <property type="protein sequence ID" value="PAA92278.1"/>
    <property type="molecule type" value="Genomic_DNA"/>
</dbReference>
<keyword evidence="4" id="KW-1185">Reference proteome</keyword>
<dbReference type="InterPro" id="IPR001304">
    <property type="entry name" value="C-type_lectin-like"/>
</dbReference>
<evidence type="ECO:0000313" key="3">
    <source>
        <dbReference type="EMBL" id="PAA92278.1"/>
    </source>
</evidence>
<dbReference type="OrthoDB" id="441660at2759"/>
<evidence type="ECO:0000313" key="4">
    <source>
        <dbReference type="Proteomes" id="UP000215902"/>
    </source>
</evidence>
<dbReference type="STRING" id="282301.A0A267H1W3"/>
<evidence type="ECO:0000259" key="2">
    <source>
        <dbReference type="PROSITE" id="PS50041"/>
    </source>
</evidence>
<name>A0A267H1W3_9PLAT</name>
<dbReference type="InterPro" id="IPR016187">
    <property type="entry name" value="CTDL_fold"/>
</dbReference>
<keyword evidence="1" id="KW-0732">Signal</keyword>
<dbReference type="Pfam" id="PF00059">
    <property type="entry name" value="Lectin_C"/>
    <property type="match status" value="2"/>
</dbReference>
<protein>
    <recommendedName>
        <fullName evidence="2">C-type lectin domain-containing protein</fullName>
    </recommendedName>
</protein>
<feature type="chain" id="PRO_5012085844" description="C-type lectin domain-containing protein" evidence="1">
    <location>
        <begin position="20"/>
        <end position="331"/>
    </location>
</feature>
<dbReference type="AlphaFoldDB" id="A0A267H1W3"/>
<dbReference type="SMART" id="SM00034">
    <property type="entry name" value="CLECT"/>
    <property type="match status" value="2"/>
</dbReference>
<feature type="signal peptide" evidence="1">
    <location>
        <begin position="1"/>
        <end position="19"/>
    </location>
</feature>
<feature type="domain" description="C-type lectin" evidence="2">
    <location>
        <begin position="202"/>
        <end position="328"/>
    </location>
</feature>
<sequence length="331" mass="37515">MQAALLIILTLAFASSNAAASVKPLAQPLKAAVPVKAAAAPPPPPPPQDEVFFGQCSRNKSWVVFRDYCYLYVENRDYWYTANEYCKRQGGYLASINDKAENIFVSKLTYCESVWTGRYAVDVDKLREPDNYRWSDGQTSNSSYHAHNFSRIIGYHQPLISLEDRFWYNNLYHAKQKFVCKVPNLGSGTPAPTPCPTNWKYLNGYCFFMPKFAATYIEADFYCNGRGAHVASLHNDLEVRALILLDLSTDECPVDVWTGLLKLNPCRIDYSTGASVCYRWSDRSGDYRGFPAWQSNNPNNDLVTNCVALNGRKIKSARCHERLRFACKKKA</sequence>
<comment type="caution">
    <text evidence="3">The sequence shown here is derived from an EMBL/GenBank/DDBJ whole genome shotgun (WGS) entry which is preliminary data.</text>
</comment>
<feature type="domain" description="C-type lectin" evidence="2">
    <location>
        <begin position="65"/>
        <end position="181"/>
    </location>
</feature>
<reference evidence="3 4" key="1">
    <citation type="submission" date="2017-06" db="EMBL/GenBank/DDBJ databases">
        <title>A platform for efficient transgenesis in Macrostomum lignano, a flatworm model organism for stem cell research.</title>
        <authorList>
            <person name="Berezikov E."/>
        </authorList>
    </citation>
    <scope>NUCLEOTIDE SEQUENCE [LARGE SCALE GENOMIC DNA]</scope>
    <source>
        <strain evidence="3">DV1</strain>
        <tissue evidence="3">Whole organism</tissue>
    </source>
</reference>
<dbReference type="InterPro" id="IPR050111">
    <property type="entry name" value="C-type_lectin/snaclec_domain"/>
</dbReference>
<dbReference type="CDD" id="cd00037">
    <property type="entry name" value="CLECT"/>
    <property type="match status" value="2"/>
</dbReference>
<dbReference type="Proteomes" id="UP000215902">
    <property type="component" value="Unassembled WGS sequence"/>
</dbReference>
<dbReference type="SUPFAM" id="SSF56436">
    <property type="entry name" value="C-type lectin-like"/>
    <property type="match status" value="2"/>
</dbReference>
<evidence type="ECO:0000256" key="1">
    <source>
        <dbReference type="SAM" id="SignalP"/>
    </source>
</evidence>
<organism evidence="3 4">
    <name type="scientific">Macrostomum lignano</name>
    <dbReference type="NCBI Taxonomy" id="282301"/>
    <lineage>
        <taxon>Eukaryota</taxon>
        <taxon>Metazoa</taxon>
        <taxon>Spiralia</taxon>
        <taxon>Lophotrochozoa</taxon>
        <taxon>Platyhelminthes</taxon>
        <taxon>Rhabditophora</taxon>
        <taxon>Macrostomorpha</taxon>
        <taxon>Macrostomida</taxon>
        <taxon>Macrostomidae</taxon>
        <taxon>Macrostomum</taxon>
    </lineage>
</organism>
<dbReference type="InterPro" id="IPR016186">
    <property type="entry name" value="C-type_lectin-like/link_sf"/>
</dbReference>
<dbReference type="Gene3D" id="3.10.100.10">
    <property type="entry name" value="Mannose-Binding Protein A, subunit A"/>
    <property type="match status" value="2"/>
</dbReference>
<dbReference type="PROSITE" id="PS50041">
    <property type="entry name" value="C_TYPE_LECTIN_2"/>
    <property type="match status" value="2"/>
</dbReference>